<accession>A0A9E8ZN58</accession>
<evidence type="ECO:0000313" key="2">
    <source>
        <dbReference type="EMBL" id="WAL61586.1"/>
    </source>
</evidence>
<proteinExistence type="predicted"/>
<dbReference type="AlphaFoldDB" id="A0A9E8ZN58"/>
<gene>
    <name evidence="2" type="ORF">OXH18_06265</name>
</gene>
<evidence type="ECO:0000313" key="3">
    <source>
        <dbReference type="Proteomes" id="UP001163152"/>
    </source>
</evidence>
<dbReference type="EMBL" id="CP113797">
    <property type="protein sequence ID" value="WAL61586.1"/>
    <property type="molecule type" value="Genomic_DNA"/>
</dbReference>
<keyword evidence="3" id="KW-1185">Reference proteome</keyword>
<dbReference type="Proteomes" id="UP001163152">
    <property type="component" value="Chromosome"/>
</dbReference>
<dbReference type="Pfam" id="PF20464">
    <property type="entry name" value="MmeI_N"/>
    <property type="match status" value="1"/>
</dbReference>
<evidence type="ECO:0000259" key="1">
    <source>
        <dbReference type="Pfam" id="PF20464"/>
    </source>
</evidence>
<organism evidence="2 3">
    <name type="scientific">Thermocoleostomius sinensis A174</name>
    <dbReference type="NCBI Taxonomy" id="2016057"/>
    <lineage>
        <taxon>Bacteria</taxon>
        <taxon>Bacillati</taxon>
        <taxon>Cyanobacteriota</taxon>
        <taxon>Cyanophyceae</taxon>
        <taxon>Oculatellales</taxon>
        <taxon>Oculatellaceae</taxon>
        <taxon>Thermocoleostomius</taxon>
    </lineage>
</organism>
<name>A0A9E8ZN58_9CYAN</name>
<reference evidence="2" key="1">
    <citation type="submission" date="2022-12" db="EMBL/GenBank/DDBJ databases">
        <title>Polyphasic identification of a Novel Hot-Spring Cyanobacterium Ocullathermofonsia sinensis gen nov. sp. nov. and Genomic Insights on its Adaptations to the Thermal Habitat.</title>
        <authorList>
            <person name="Daroch M."/>
            <person name="Tang J."/>
            <person name="Jiang Y."/>
        </authorList>
    </citation>
    <scope>NUCLEOTIDE SEQUENCE</scope>
    <source>
        <strain evidence="2">PKUAC-SCTA174</strain>
    </source>
</reference>
<protein>
    <recommendedName>
        <fullName evidence="1">MmeI-like N-terminal domain-containing protein</fullName>
    </recommendedName>
</protein>
<sequence>MNAVEIEEAISRLAESPFDPEEFPFAFLEAFGNKTTTIKRLRSQGKDSTNQSDLGGVLQRNNIHIKVCAEGEVSATLTALRESPATARLFLWCGTVDCGTRWGCA</sequence>
<dbReference type="InterPro" id="IPR046817">
    <property type="entry name" value="MmeI_N"/>
</dbReference>
<feature type="domain" description="MmeI-like N-terminal" evidence="1">
    <location>
        <begin position="1"/>
        <end position="86"/>
    </location>
</feature>
<dbReference type="KEGG" id="tsin:OXH18_06265"/>